<comment type="similarity">
    <text evidence="3">Belongs to the trans-sulfuration enzymes family.</text>
</comment>
<keyword evidence="4" id="KW-0808">Transferase</keyword>
<dbReference type="InterPro" id="IPR051750">
    <property type="entry name" value="Trans-sulfuration_enzymes"/>
</dbReference>
<dbReference type="Gene3D" id="3.40.640.10">
    <property type="entry name" value="Type I PLP-dependent aspartate aminotransferase-like (Major domain)"/>
    <property type="match status" value="1"/>
</dbReference>
<accession>A0A6A4HEY2</accession>
<dbReference type="Pfam" id="PF01053">
    <property type="entry name" value="Cys_Met_Meta_PP"/>
    <property type="match status" value="1"/>
</dbReference>
<dbReference type="Gene3D" id="3.90.1150.10">
    <property type="entry name" value="Aspartate Aminotransferase, domain 1"/>
    <property type="match status" value="1"/>
</dbReference>
<dbReference type="PANTHER" id="PTHR42699:SF1">
    <property type="entry name" value="CYSTATHIONINE GAMMA-SYNTHASE-RELATED"/>
    <property type="match status" value="1"/>
</dbReference>
<sequence>MLLQRNPPFLRSIPPNTPHSLINSLPTWQDNVNRGMGRVSVGEVYLMETSYPRFAIHPFVRPVIEIVLESLKISPEQTCFLFPSLRIARAFRSHMHLQLPSSFPEDGEIHSVSEILSAPPGRTIFAVLFHLDQKSLAMNFWIFSGNGISSRLAENCLCRRNGQMEMTLGLPTEPDHEYASYYSSHSALTSVSEAKERIKTRFAGISADGSNIRGVEGLSTSDVYLYSTGMSAIWHVHQMLHDVFGGKFDDHGRPFIGAHVNMLYVDSYRLLEATSSKYHFFTNDTLDDLEHLLNGSASSDTAVLAIFTDFPGNPNLKSADLPRLRMLADKYHIPIIIDETVGCHLNVAVLPYADIVVASLTKVFSGFANVLGGALLLNPSSEFYARFKAHFNENYEDDYFDADALVMELNSRRLEARVARTNENAEALADWLFLRSKAGGMKETVIEEVFYPKYQSRENYERCMRPMRPRIITAASDSGSDSNILDQVSDFQPGYGGLVSFSFTSLEAAKTFHDSIQCYKGTTLGTNVTLLSPFNALAFPPEKGDRAPEHDVKDSLVRFGVGVEDISRILNSVEAGLFAAGKC</sequence>
<evidence type="ECO:0000313" key="5">
    <source>
        <dbReference type="Proteomes" id="UP000799118"/>
    </source>
</evidence>
<gene>
    <name evidence="4" type="ORF">BT96DRAFT_1021394</name>
</gene>
<dbReference type="GO" id="GO:0019346">
    <property type="term" value="P:transsulfuration"/>
    <property type="evidence" value="ECO:0007669"/>
    <property type="project" value="InterPro"/>
</dbReference>
<keyword evidence="2 3" id="KW-0663">Pyridoxal phosphate</keyword>
<dbReference type="InterPro" id="IPR015421">
    <property type="entry name" value="PyrdxlP-dep_Trfase_major"/>
</dbReference>
<evidence type="ECO:0000313" key="4">
    <source>
        <dbReference type="EMBL" id="KAE9396406.1"/>
    </source>
</evidence>
<evidence type="ECO:0000256" key="2">
    <source>
        <dbReference type="ARBA" id="ARBA00022898"/>
    </source>
</evidence>
<dbReference type="EMBL" id="ML769514">
    <property type="protein sequence ID" value="KAE9396406.1"/>
    <property type="molecule type" value="Genomic_DNA"/>
</dbReference>
<evidence type="ECO:0000256" key="1">
    <source>
        <dbReference type="ARBA" id="ARBA00001933"/>
    </source>
</evidence>
<name>A0A6A4HEY2_9AGAR</name>
<dbReference type="AlphaFoldDB" id="A0A6A4HEY2"/>
<dbReference type="InterPro" id="IPR000277">
    <property type="entry name" value="Cys/Met-Metab_PyrdxlP-dep_enz"/>
</dbReference>
<protein>
    <submittedName>
        <fullName evidence="4">PLP-dependent transferase</fullName>
    </submittedName>
</protein>
<dbReference type="GO" id="GO:0030170">
    <property type="term" value="F:pyridoxal phosphate binding"/>
    <property type="evidence" value="ECO:0007669"/>
    <property type="project" value="InterPro"/>
</dbReference>
<comment type="cofactor">
    <cofactor evidence="1 3">
        <name>pyridoxal 5'-phosphate</name>
        <dbReference type="ChEBI" id="CHEBI:597326"/>
    </cofactor>
</comment>
<dbReference type="PANTHER" id="PTHR42699">
    <property type="match status" value="1"/>
</dbReference>
<proteinExistence type="inferred from homology"/>
<reference evidence="4" key="1">
    <citation type="journal article" date="2019" name="Environ. Microbiol.">
        <title>Fungal ecological strategies reflected in gene transcription - a case study of two litter decomposers.</title>
        <authorList>
            <person name="Barbi F."/>
            <person name="Kohler A."/>
            <person name="Barry K."/>
            <person name="Baskaran P."/>
            <person name="Daum C."/>
            <person name="Fauchery L."/>
            <person name="Ihrmark K."/>
            <person name="Kuo A."/>
            <person name="LaButti K."/>
            <person name="Lipzen A."/>
            <person name="Morin E."/>
            <person name="Grigoriev I.V."/>
            <person name="Henrissat B."/>
            <person name="Lindahl B."/>
            <person name="Martin F."/>
        </authorList>
    </citation>
    <scope>NUCLEOTIDE SEQUENCE</scope>
    <source>
        <strain evidence="4">JB14</strain>
    </source>
</reference>
<organism evidence="4 5">
    <name type="scientific">Gymnopus androsaceus JB14</name>
    <dbReference type="NCBI Taxonomy" id="1447944"/>
    <lineage>
        <taxon>Eukaryota</taxon>
        <taxon>Fungi</taxon>
        <taxon>Dikarya</taxon>
        <taxon>Basidiomycota</taxon>
        <taxon>Agaricomycotina</taxon>
        <taxon>Agaricomycetes</taxon>
        <taxon>Agaricomycetidae</taxon>
        <taxon>Agaricales</taxon>
        <taxon>Marasmiineae</taxon>
        <taxon>Omphalotaceae</taxon>
        <taxon>Gymnopus</taxon>
    </lineage>
</organism>
<dbReference type="InterPro" id="IPR015422">
    <property type="entry name" value="PyrdxlP-dep_Trfase_small"/>
</dbReference>
<dbReference type="Proteomes" id="UP000799118">
    <property type="component" value="Unassembled WGS sequence"/>
</dbReference>
<keyword evidence="5" id="KW-1185">Reference proteome</keyword>
<dbReference type="SUPFAM" id="SSF53383">
    <property type="entry name" value="PLP-dependent transferases"/>
    <property type="match status" value="1"/>
</dbReference>
<dbReference type="GO" id="GO:0003962">
    <property type="term" value="F:cystathionine gamma-synthase activity"/>
    <property type="evidence" value="ECO:0007669"/>
    <property type="project" value="TreeGrafter"/>
</dbReference>
<evidence type="ECO:0000256" key="3">
    <source>
        <dbReference type="RuleBase" id="RU362118"/>
    </source>
</evidence>
<dbReference type="InterPro" id="IPR015424">
    <property type="entry name" value="PyrdxlP-dep_Trfase"/>
</dbReference>
<dbReference type="OrthoDB" id="10047078at2759"/>